<dbReference type="PANTHER" id="PTHR24302">
    <property type="entry name" value="CYTOCHROME P450 FAMILY 3"/>
    <property type="match status" value="1"/>
</dbReference>
<dbReference type="Proteomes" id="UP001652642">
    <property type="component" value="Chromosome 13"/>
</dbReference>
<protein>
    <submittedName>
        <fullName evidence="10">Cytochrome P450 3A24-like isoform X1</fullName>
    </submittedName>
</protein>
<keyword evidence="2 7" id="KW-0349">Heme</keyword>
<evidence type="ECO:0000256" key="8">
    <source>
        <dbReference type="SAM" id="Phobius"/>
    </source>
</evidence>
<dbReference type="InterPro" id="IPR001128">
    <property type="entry name" value="Cyt_P450"/>
</dbReference>
<feature type="transmembrane region" description="Helical" evidence="8">
    <location>
        <begin position="12"/>
        <end position="33"/>
    </location>
</feature>
<dbReference type="InterPro" id="IPR050705">
    <property type="entry name" value="Cytochrome_P450_3A"/>
</dbReference>
<keyword evidence="6 7" id="KW-0503">Monooxygenase</keyword>
<comment type="similarity">
    <text evidence="1 7">Belongs to the cytochrome P450 family.</text>
</comment>
<dbReference type="RefSeq" id="XP_072838774.1">
    <property type="nucleotide sequence ID" value="XM_072982673.1"/>
</dbReference>
<evidence type="ECO:0000256" key="6">
    <source>
        <dbReference type="ARBA" id="ARBA00023033"/>
    </source>
</evidence>
<dbReference type="InterPro" id="IPR036396">
    <property type="entry name" value="Cyt_P450_sf"/>
</dbReference>
<organism evidence="9 10">
    <name type="scientific">Pogona vitticeps</name>
    <name type="common">central bearded dragon</name>
    <dbReference type="NCBI Taxonomy" id="103695"/>
    <lineage>
        <taxon>Eukaryota</taxon>
        <taxon>Metazoa</taxon>
        <taxon>Chordata</taxon>
        <taxon>Craniata</taxon>
        <taxon>Vertebrata</taxon>
        <taxon>Euteleostomi</taxon>
        <taxon>Lepidosauria</taxon>
        <taxon>Squamata</taxon>
        <taxon>Bifurcata</taxon>
        <taxon>Unidentata</taxon>
        <taxon>Episquamata</taxon>
        <taxon>Toxicofera</taxon>
        <taxon>Iguania</taxon>
        <taxon>Acrodonta</taxon>
        <taxon>Agamidae</taxon>
        <taxon>Amphibolurinae</taxon>
        <taxon>Pogona</taxon>
    </lineage>
</organism>
<evidence type="ECO:0000256" key="5">
    <source>
        <dbReference type="ARBA" id="ARBA00023004"/>
    </source>
</evidence>
<keyword evidence="5 7" id="KW-0408">Iron</keyword>
<dbReference type="PRINTS" id="PR00385">
    <property type="entry name" value="P450"/>
</dbReference>
<keyword evidence="8" id="KW-0812">Transmembrane</keyword>
<evidence type="ECO:0000313" key="9">
    <source>
        <dbReference type="Proteomes" id="UP001652642"/>
    </source>
</evidence>
<dbReference type="PROSITE" id="PS00086">
    <property type="entry name" value="CYTOCHROME_P450"/>
    <property type="match status" value="1"/>
</dbReference>
<dbReference type="Pfam" id="PF00067">
    <property type="entry name" value="p450"/>
    <property type="match status" value="1"/>
</dbReference>
<evidence type="ECO:0000313" key="10">
    <source>
        <dbReference type="RefSeq" id="XP_072838774.1"/>
    </source>
</evidence>
<accession>A0ABM5F042</accession>
<evidence type="ECO:0000256" key="4">
    <source>
        <dbReference type="ARBA" id="ARBA00023002"/>
    </source>
</evidence>
<dbReference type="SUPFAM" id="SSF48264">
    <property type="entry name" value="Cytochrome P450"/>
    <property type="match status" value="1"/>
</dbReference>
<dbReference type="InterPro" id="IPR017972">
    <property type="entry name" value="Cyt_P450_CS"/>
</dbReference>
<proteinExistence type="inferred from homology"/>
<evidence type="ECO:0000256" key="3">
    <source>
        <dbReference type="ARBA" id="ARBA00022723"/>
    </source>
</evidence>
<dbReference type="PRINTS" id="PR00463">
    <property type="entry name" value="EP450I"/>
</dbReference>
<dbReference type="PANTHER" id="PTHR24302:SF42">
    <property type="entry name" value="CYTOCHROME P450 FAMILY 3 SUBFAMILY A MEMBER 4"/>
    <property type="match status" value="1"/>
</dbReference>
<dbReference type="Gene3D" id="1.10.630.10">
    <property type="entry name" value="Cytochrome P450"/>
    <property type="match status" value="1"/>
</dbReference>
<keyword evidence="8" id="KW-1133">Transmembrane helix</keyword>
<keyword evidence="3 7" id="KW-0479">Metal-binding</keyword>
<keyword evidence="8" id="KW-0472">Membrane</keyword>
<evidence type="ECO:0000256" key="1">
    <source>
        <dbReference type="ARBA" id="ARBA00010617"/>
    </source>
</evidence>
<evidence type="ECO:0000256" key="2">
    <source>
        <dbReference type="ARBA" id="ARBA00022617"/>
    </source>
</evidence>
<evidence type="ECO:0000256" key="7">
    <source>
        <dbReference type="RuleBase" id="RU000461"/>
    </source>
</evidence>
<keyword evidence="9" id="KW-1185">Reference proteome</keyword>
<reference evidence="10" key="1">
    <citation type="submission" date="2025-08" db="UniProtKB">
        <authorList>
            <consortium name="RefSeq"/>
        </authorList>
    </citation>
    <scope>IDENTIFICATION</scope>
</reference>
<name>A0ABM5F042_9SAUR</name>
<dbReference type="GeneID" id="110083729"/>
<gene>
    <name evidence="10" type="primary">LOC110083729</name>
</gene>
<dbReference type="InterPro" id="IPR002401">
    <property type="entry name" value="Cyt_P450_E_grp-I"/>
</dbReference>
<keyword evidence="4 7" id="KW-0560">Oxidoreductase</keyword>
<sequence>MSFLPSFALETWALLLLFSVLLVLYGIWPYNFFKKLGIPGPRPLPFVGTFLEYRHGLLEFDLKCHQKYGKIWGIFDGRQPLLAILDPSIIKTILVKEFYTHFTNRRDFGLNGELDTSILIVADEHWKRIRTVLSPTFTSGRLKEMMPIINRYGEILVKTVQKKVENNESVDTKAIFGAYSMDVVASTSFSIDIDSINNPNDPFVLNIKKLTKFNFVNPLLILIVVFPSLKPLLEKLNFALLSSSVVTFFTAVLKKIKNNRQKNKHMERVDFLQLMVDSQISGDTSDGENSYKALTDKEILAQAIIFIFAGYETTSNTLSYLSYFLAIHPDVQQKLQEEIDEMLPKQAPPTYEVILQMEYLDMVINETLRLYPVGGRIERVCKNNVEINGVTIPKGTVVMIPAFVLHRLPEYWSEPEEFRPERFSKENKETLDPYTFLPFGAGPRNCIGMRFAFLVIKMAVVVLLQKFSFRTCEETPIPLELDSKGFMQPKKPIKLKLVHRQVAGSEE</sequence>